<keyword evidence="5 17" id="KW-0597">Phosphoprotein</keyword>
<feature type="transmembrane region" description="Helical" evidence="18">
    <location>
        <begin position="157"/>
        <end position="180"/>
    </location>
</feature>
<proteinExistence type="predicted"/>
<dbReference type="Gene3D" id="3.30.450.20">
    <property type="entry name" value="PAS domain"/>
    <property type="match status" value="2"/>
</dbReference>
<evidence type="ECO:0000313" key="25">
    <source>
        <dbReference type="EMBL" id="ETX12365.1"/>
    </source>
</evidence>
<dbReference type="Pfam" id="PF00072">
    <property type="entry name" value="Response_reg"/>
    <property type="match status" value="1"/>
</dbReference>
<dbReference type="SUPFAM" id="SSF47384">
    <property type="entry name" value="Homodimeric domain of signal transducing histidine kinase"/>
    <property type="match status" value="1"/>
</dbReference>
<dbReference type="EC" id="2.7.13.3" evidence="3"/>
<feature type="domain" description="PAS" evidence="21">
    <location>
        <begin position="406"/>
        <end position="480"/>
    </location>
</feature>
<dbReference type="InterPro" id="IPR001610">
    <property type="entry name" value="PAC"/>
</dbReference>
<evidence type="ECO:0000256" key="13">
    <source>
        <dbReference type="ARBA" id="ARBA00023136"/>
    </source>
</evidence>
<comment type="subcellular location">
    <subcellularLocation>
        <location evidence="2">Cell membrane</location>
        <topology evidence="2">Multi-pass membrane protein</topology>
    </subcellularLocation>
</comment>
<dbReference type="NCBIfam" id="TIGR00229">
    <property type="entry name" value="sensory_box"/>
    <property type="match status" value="2"/>
</dbReference>
<dbReference type="Pfam" id="PF03707">
    <property type="entry name" value="MHYT"/>
    <property type="match status" value="2"/>
</dbReference>
<dbReference type="PANTHER" id="PTHR45339:SF1">
    <property type="entry name" value="HYBRID SIGNAL TRANSDUCTION HISTIDINE KINASE J"/>
    <property type="match status" value="1"/>
</dbReference>
<keyword evidence="12" id="KW-0902">Two-component regulatory system</keyword>
<dbReference type="SMART" id="SM00387">
    <property type="entry name" value="HATPase_c"/>
    <property type="match status" value="1"/>
</dbReference>
<organism evidence="25 26">
    <name type="scientific">Marinomonas ushuaiensis DSM 15871</name>
    <dbReference type="NCBI Taxonomy" id="1122207"/>
    <lineage>
        <taxon>Bacteria</taxon>
        <taxon>Pseudomonadati</taxon>
        <taxon>Pseudomonadota</taxon>
        <taxon>Gammaproteobacteria</taxon>
        <taxon>Oceanospirillales</taxon>
        <taxon>Oceanospirillaceae</taxon>
        <taxon>Marinomonas</taxon>
    </lineage>
</organism>
<evidence type="ECO:0000313" key="26">
    <source>
        <dbReference type="Proteomes" id="UP000054058"/>
    </source>
</evidence>
<dbReference type="Pfam" id="PF08447">
    <property type="entry name" value="PAS_3"/>
    <property type="match status" value="1"/>
</dbReference>
<dbReference type="STRING" id="1122207.MUS1_01875"/>
<evidence type="ECO:0000256" key="18">
    <source>
        <dbReference type="PROSITE-ProRule" id="PRU00244"/>
    </source>
</evidence>
<keyword evidence="13 18" id="KW-0472">Membrane</keyword>
<feature type="domain" description="PAS" evidence="21">
    <location>
        <begin position="277"/>
        <end position="347"/>
    </location>
</feature>
<evidence type="ECO:0000256" key="6">
    <source>
        <dbReference type="ARBA" id="ARBA00022679"/>
    </source>
</evidence>
<feature type="domain" description="MHYT" evidence="24">
    <location>
        <begin position="22"/>
        <end position="218"/>
    </location>
</feature>
<dbReference type="eggNOG" id="COG3300">
    <property type="taxonomic scope" value="Bacteria"/>
</dbReference>
<keyword evidence="11 18" id="KW-1133">Transmembrane helix</keyword>
<feature type="modified residue" description="4-aspartylphosphate" evidence="17">
    <location>
        <position position="838"/>
    </location>
</feature>
<dbReference type="SMART" id="SM00086">
    <property type="entry name" value="PAC"/>
    <property type="match status" value="2"/>
</dbReference>
<dbReference type="PANTHER" id="PTHR45339">
    <property type="entry name" value="HYBRID SIGNAL TRANSDUCTION HISTIDINE KINASE J"/>
    <property type="match status" value="1"/>
</dbReference>
<name>X7E953_9GAMM</name>
<evidence type="ECO:0000256" key="12">
    <source>
        <dbReference type="ARBA" id="ARBA00023012"/>
    </source>
</evidence>
<keyword evidence="4" id="KW-1003">Cell membrane</keyword>
<dbReference type="PATRIC" id="fig|1122207.3.peg.388"/>
<dbReference type="SUPFAM" id="SSF55874">
    <property type="entry name" value="ATPase domain of HSP90 chaperone/DNA topoisomerase II/histidine kinase"/>
    <property type="match status" value="1"/>
</dbReference>
<dbReference type="SUPFAM" id="SSF47226">
    <property type="entry name" value="Histidine-containing phosphotransfer domain, HPT domain"/>
    <property type="match status" value="1"/>
</dbReference>
<dbReference type="Proteomes" id="UP000054058">
    <property type="component" value="Unassembled WGS sequence"/>
</dbReference>
<dbReference type="CDD" id="cd00082">
    <property type="entry name" value="HisKA"/>
    <property type="match status" value="1"/>
</dbReference>
<protein>
    <recommendedName>
        <fullName evidence="15">Sensor protein FixL</fullName>
        <ecNumber evidence="3">2.7.13.3</ecNumber>
    </recommendedName>
</protein>
<dbReference type="InterPro" id="IPR035965">
    <property type="entry name" value="PAS-like_dom_sf"/>
</dbReference>
<dbReference type="GO" id="GO:0006355">
    <property type="term" value="P:regulation of DNA-templated transcription"/>
    <property type="evidence" value="ECO:0007669"/>
    <property type="project" value="InterPro"/>
</dbReference>
<evidence type="ECO:0000256" key="1">
    <source>
        <dbReference type="ARBA" id="ARBA00000085"/>
    </source>
</evidence>
<dbReference type="SUPFAM" id="SSF52172">
    <property type="entry name" value="CheY-like"/>
    <property type="match status" value="1"/>
</dbReference>
<reference evidence="25 26" key="1">
    <citation type="submission" date="2014-01" db="EMBL/GenBank/DDBJ databases">
        <title>Marinomonas ushuaiensis DSM 15871 Genome Sequencing.</title>
        <authorList>
            <person name="Lai Q."/>
            <person name="Shao Z.S."/>
        </authorList>
    </citation>
    <scope>NUCLEOTIDE SEQUENCE [LARGE SCALE GENOMIC DNA]</scope>
    <source>
        <strain evidence="25 26">DSM 15871</strain>
    </source>
</reference>
<dbReference type="InterPro" id="IPR036097">
    <property type="entry name" value="HisK_dim/P_sf"/>
</dbReference>
<dbReference type="GO" id="GO:0000155">
    <property type="term" value="F:phosphorelay sensor kinase activity"/>
    <property type="evidence" value="ECO:0007669"/>
    <property type="project" value="InterPro"/>
</dbReference>
<evidence type="ECO:0000256" key="10">
    <source>
        <dbReference type="ARBA" id="ARBA00022840"/>
    </source>
</evidence>
<evidence type="ECO:0000256" key="8">
    <source>
        <dbReference type="ARBA" id="ARBA00022741"/>
    </source>
</evidence>
<dbReference type="Gene3D" id="1.10.287.130">
    <property type="match status" value="1"/>
</dbReference>
<evidence type="ECO:0000256" key="15">
    <source>
        <dbReference type="ARBA" id="ARBA00070616"/>
    </source>
</evidence>
<dbReference type="FunFam" id="1.10.287.130:FF:000004">
    <property type="entry name" value="Ethylene receptor 1"/>
    <property type="match status" value="1"/>
</dbReference>
<dbReference type="GO" id="GO:0005886">
    <property type="term" value="C:plasma membrane"/>
    <property type="evidence" value="ECO:0007669"/>
    <property type="project" value="UniProtKB-SubCell"/>
</dbReference>
<keyword evidence="6" id="KW-0808">Transferase</keyword>
<feature type="modified residue" description="Phosphohistidine" evidence="16">
    <location>
        <position position="981"/>
    </location>
</feature>
<dbReference type="PROSITE" id="PS50109">
    <property type="entry name" value="HIS_KIN"/>
    <property type="match status" value="1"/>
</dbReference>
<dbReference type="Pfam" id="PF02518">
    <property type="entry name" value="HATPase_c"/>
    <property type="match status" value="1"/>
</dbReference>
<comment type="caution">
    <text evidence="25">The sequence shown here is derived from an EMBL/GenBank/DDBJ whole genome shotgun (WGS) entry which is preliminary data.</text>
</comment>
<dbReference type="Pfam" id="PF01627">
    <property type="entry name" value="Hpt"/>
    <property type="match status" value="1"/>
</dbReference>
<dbReference type="InterPro" id="IPR004358">
    <property type="entry name" value="Sig_transdc_His_kin-like_C"/>
</dbReference>
<dbReference type="PROSITE" id="PS50924">
    <property type="entry name" value="MHYT"/>
    <property type="match status" value="1"/>
</dbReference>
<dbReference type="PROSITE" id="PS50110">
    <property type="entry name" value="RESPONSE_REGULATORY"/>
    <property type="match status" value="1"/>
</dbReference>
<dbReference type="Pfam" id="PF00989">
    <property type="entry name" value="PAS"/>
    <property type="match status" value="1"/>
</dbReference>
<dbReference type="CDD" id="cd00130">
    <property type="entry name" value="PAS"/>
    <property type="match status" value="2"/>
</dbReference>
<dbReference type="InterPro" id="IPR003594">
    <property type="entry name" value="HATPase_dom"/>
</dbReference>
<dbReference type="InterPro" id="IPR011006">
    <property type="entry name" value="CheY-like_superfamily"/>
</dbReference>
<dbReference type="FunFam" id="3.30.450.20:FF:000060">
    <property type="entry name" value="Sensor protein FixL"/>
    <property type="match status" value="1"/>
</dbReference>
<evidence type="ECO:0000256" key="2">
    <source>
        <dbReference type="ARBA" id="ARBA00004651"/>
    </source>
</evidence>
<feature type="domain" description="HPt" evidence="23">
    <location>
        <begin position="942"/>
        <end position="1035"/>
    </location>
</feature>
<dbReference type="InterPro" id="IPR005467">
    <property type="entry name" value="His_kinase_dom"/>
</dbReference>
<dbReference type="Gene3D" id="3.30.565.10">
    <property type="entry name" value="Histidine kinase-like ATPase, C-terminal domain"/>
    <property type="match status" value="1"/>
</dbReference>
<dbReference type="CDD" id="cd16922">
    <property type="entry name" value="HATPase_EvgS-ArcB-TorS-like"/>
    <property type="match status" value="1"/>
</dbReference>
<dbReference type="InterPro" id="IPR000700">
    <property type="entry name" value="PAS-assoc_C"/>
</dbReference>
<dbReference type="Pfam" id="PF00512">
    <property type="entry name" value="HisKA"/>
    <property type="match status" value="1"/>
</dbReference>
<feature type="transmembrane region" description="Helical" evidence="18">
    <location>
        <begin position="59"/>
        <end position="82"/>
    </location>
</feature>
<dbReference type="InterPro" id="IPR036890">
    <property type="entry name" value="HATPase_C_sf"/>
</dbReference>
<dbReference type="SMART" id="SM00091">
    <property type="entry name" value="PAS"/>
    <property type="match status" value="2"/>
</dbReference>
<dbReference type="eggNOG" id="COG2205">
    <property type="taxonomic scope" value="Bacteria"/>
</dbReference>
<dbReference type="InterPro" id="IPR000014">
    <property type="entry name" value="PAS"/>
</dbReference>
<evidence type="ECO:0000256" key="3">
    <source>
        <dbReference type="ARBA" id="ARBA00012438"/>
    </source>
</evidence>
<accession>X7E953</accession>
<evidence type="ECO:0000259" key="20">
    <source>
        <dbReference type="PROSITE" id="PS50110"/>
    </source>
</evidence>
<dbReference type="InterPro" id="IPR013655">
    <property type="entry name" value="PAS_fold_3"/>
</dbReference>
<dbReference type="Gene3D" id="3.40.50.2300">
    <property type="match status" value="1"/>
</dbReference>
<feature type="domain" description="Response regulatory" evidence="20">
    <location>
        <begin position="789"/>
        <end position="908"/>
    </location>
</feature>
<dbReference type="InterPro" id="IPR005330">
    <property type="entry name" value="MHYT_dom"/>
</dbReference>
<sequence>MNWLQDFFVFDMTNYQTDMGTYNYWLVFLSILLSSSASFFSLHFASVAQHIATKKHKNIAVISGSFVMAGGIWSMHFVGMLAYDMGHSVSYEPWLTLFSIIPSVIASYITLNLLIKDQLSPWELVFGGTIVGLGIGTMHYMGMAAMEMNVILRYDPYWFALSIVVAAGLAIIALATRYYILKIYPNLHEGIVNALGATIMGAAISGMHYTGMTGARYISLPNSTHDQHMHHMQQETGVDNYYLSLAVSVATLLISILATNIASQLRYRQLLLEKTSNELRLSTTLDTAVDGIITIDHKGTIQEFNNAAESIFGWSEVEVIGQNVSILMPEPYQREHDSYLSNYRNTGFKKAIGIEQEVTALHRDGHIFPIRLGIGEVKLDGFDPLFVGFVTDISARRAMEETIRKNEEQYSSLIKNIPGASFRCKLNTNWDILFISDAIEKLSGWKVEDFHNGNASLADLIHPEDNEKLLEAVNVAKNGNGTYTVEYRSKHKNGHYLWVLENGSLAFDENNEPQWIDGVILDISSRIEMEVDLRQAKLKAEQSAESKSAFLANMSHEIRTPMNAIIGFSDILLESDISAENKKHLSTISKSGRALLHLLNDILDSAKLDKNKLELDELPFDLMNMVDTVISTLWLQAKTKNVDLSFTIEDSVGKAYLGAEGRIHQVLMNLIGNAIKFTEIGSVTLDISRQENGDLRFAVTDTGIGIPAERLHKIFDPFTQADASMSRRFGGTGLGTTISKQLVELMGGQIHATSELNVGSCFYVDLPLKEAELVPVNKEKSNLMLASKRILIADDVEQNITLLTIILQRQGHEVHLAEDGAEVVTQFKKLQPDLILMDIQMPVMDGLTATQIIRTYEKDNSLSRTPIIALTANVLLEDKLEAQRAGMDGFANKPIDVNALTIEMARVLNVETIEQEVTELDQSEVCVKKQINFEKGLKLWGEVPVYLTELGHFLALHNSLIETLKRHLENKAFSEIHTLAHAIKGSSSNLALLTISKQATAIEGAAKAENGTECFGVIQKLEDYMASFEQELDELSSTHLIENADNDQTTYQKMSKEALLELIDELIKLTSAGEVDDPKIDYFVANICLNMKSKAIGVRNALLDFDFDAASAILIELKTMIEEAA</sequence>
<evidence type="ECO:0000256" key="14">
    <source>
        <dbReference type="ARBA" id="ARBA00059827"/>
    </source>
</evidence>
<feature type="domain" description="PAC" evidence="22">
    <location>
        <begin position="483"/>
        <end position="535"/>
    </location>
</feature>
<evidence type="ECO:0000256" key="11">
    <source>
        <dbReference type="ARBA" id="ARBA00022989"/>
    </source>
</evidence>
<feature type="domain" description="Histidine kinase" evidence="19">
    <location>
        <begin position="553"/>
        <end position="770"/>
    </location>
</feature>
<feature type="transmembrane region" description="Helical" evidence="18">
    <location>
        <begin position="22"/>
        <end position="47"/>
    </location>
</feature>
<evidence type="ECO:0000259" key="24">
    <source>
        <dbReference type="PROSITE" id="PS50924"/>
    </source>
</evidence>
<keyword evidence="9 25" id="KW-0418">Kinase</keyword>
<dbReference type="InterPro" id="IPR001789">
    <property type="entry name" value="Sig_transdc_resp-reg_receiver"/>
</dbReference>
<dbReference type="InterPro" id="IPR013767">
    <property type="entry name" value="PAS_fold"/>
</dbReference>
<comment type="catalytic activity">
    <reaction evidence="1">
        <text>ATP + protein L-histidine = ADP + protein N-phospho-L-histidine.</text>
        <dbReference type="EC" id="2.7.13.3"/>
    </reaction>
</comment>
<evidence type="ECO:0000259" key="21">
    <source>
        <dbReference type="PROSITE" id="PS50112"/>
    </source>
</evidence>
<evidence type="ECO:0000256" key="16">
    <source>
        <dbReference type="PROSITE-ProRule" id="PRU00110"/>
    </source>
</evidence>
<evidence type="ECO:0000256" key="4">
    <source>
        <dbReference type="ARBA" id="ARBA00022475"/>
    </source>
</evidence>
<evidence type="ECO:0000259" key="22">
    <source>
        <dbReference type="PROSITE" id="PS50113"/>
    </source>
</evidence>
<dbReference type="SMART" id="SM00448">
    <property type="entry name" value="REC"/>
    <property type="match status" value="1"/>
</dbReference>
<dbReference type="PRINTS" id="PR00344">
    <property type="entry name" value="BCTRLSENSOR"/>
</dbReference>
<dbReference type="CDD" id="cd17546">
    <property type="entry name" value="REC_hyHK_CKI1_RcsC-like"/>
    <property type="match status" value="1"/>
</dbReference>
<dbReference type="PROSITE" id="PS50894">
    <property type="entry name" value="HPT"/>
    <property type="match status" value="1"/>
</dbReference>
<evidence type="ECO:0000256" key="5">
    <source>
        <dbReference type="ARBA" id="ARBA00022553"/>
    </source>
</evidence>
<dbReference type="EMBL" id="JAMB01000001">
    <property type="protein sequence ID" value="ETX12365.1"/>
    <property type="molecule type" value="Genomic_DNA"/>
</dbReference>
<dbReference type="SMART" id="SM00388">
    <property type="entry name" value="HisKA"/>
    <property type="match status" value="1"/>
</dbReference>
<keyword evidence="8" id="KW-0547">Nucleotide-binding</keyword>
<evidence type="ECO:0000256" key="9">
    <source>
        <dbReference type="ARBA" id="ARBA00022777"/>
    </source>
</evidence>
<dbReference type="OrthoDB" id="6110612at2"/>
<dbReference type="InterPro" id="IPR036641">
    <property type="entry name" value="HPT_dom_sf"/>
</dbReference>
<gene>
    <name evidence="25" type="ORF">MUS1_01875</name>
</gene>
<dbReference type="InterPro" id="IPR003661">
    <property type="entry name" value="HisK_dim/P_dom"/>
</dbReference>
<dbReference type="RefSeq" id="WP_051436044.1">
    <property type="nucleotide sequence ID" value="NZ_JAMB01000001.1"/>
</dbReference>
<keyword evidence="26" id="KW-1185">Reference proteome</keyword>
<dbReference type="SUPFAM" id="SSF55785">
    <property type="entry name" value="PYP-like sensor domain (PAS domain)"/>
    <property type="match status" value="2"/>
</dbReference>
<feature type="transmembrane region" description="Helical" evidence="18">
    <location>
        <begin position="122"/>
        <end position="145"/>
    </location>
</feature>
<comment type="function">
    <text evidence="14">Putative oxygen sensor; modulates the activity of FixJ, a transcriptional activator of nitrogen fixation fixK gene. FixL probably acts as a kinase that phosphorylates FixJ.</text>
</comment>
<evidence type="ECO:0000259" key="19">
    <source>
        <dbReference type="PROSITE" id="PS50109"/>
    </source>
</evidence>
<dbReference type="PROSITE" id="PS50112">
    <property type="entry name" value="PAS"/>
    <property type="match status" value="2"/>
</dbReference>
<dbReference type="eggNOG" id="COG0784">
    <property type="taxonomic scope" value="Bacteria"/>
</dbReference>
<keyword evidence="10" id="KW-0067">ATP-binding</keyword>
<dbReference type="Gene3D" id="1.20.120.160">
    <property type="entry name" value="HPT domain"/>
    <property type="match status" value="1"/>
</dbReference>
<keyword evidence="7 18" id="KW-0812">Transmembrane</keyword>
<dbReference type="GO" id="GO:0005524">
    <property type="term" value="F:ATP binding"/>
    <property type="evidence" value="ECO:0007669"/>
    <property type="project" value="UniProtKB-KW"/>
</dbReference>
<dbReference type="InterPro" id="IPR008207">
    <property type="entry name" value="Sig_transdc_His_kin_Hpt_dom"/>
</dbReference>
<feature type="transmembrane region" description="Helical" evidence="18">
    <location>
        <begin position="94"/>
        <end position="115"/>
    </location>
</feature>
<evidence type="ECO:0000259" key="23">
    <source>
        <dbReference type="PROSITE" id="PS50894"/>
    </source>
</evidence>
<dbReference type="PROSITE" id="PS50113">
    <property type="entry name" value="PAC"/>
    <property type="match status" value="1"/>
</dbReference>
<evidence type="ECO:0000256" key="7">
    <source>
        <dbReference type="ARBA" id="ARBA00022692"/>
    </source>
</evidence>
<dbReference type="AlphaFoldDB" id="X7E953"/>
<dbReference type="FunFam" id="3.30.565.10:FF:000010">
    <property type="entry name" value="Sensor histidine kinase RcsC"/>
    <property type="match status" value="1"/>
</dbReference>
<evidence type="ECO:0000256" key="17">
    <source>
        <dbReference type="PROSITE-ProRule" id="PRU00169"/>
    </source>
</evidence>
<feature type="transmembrane region" description="Helical" evidence="18">
    <location>
        <begin position="241"/>
        <end position="262"/>
    </location>
</feature>